<dbReference type="PANTHER" id="PTHR43352">
    <property type="entry name" value="ACETYL-COA SYNTHETASE"/>
    <property type="match status" value="1"/>
</dbReference>
<keyword evidence="4" id="KW-1185">Reference proteome</keyword>
<reference evidence="3 4" key="1">
    <citation type="submission" date="2024-10" db="EMBL/GenBank/DDBJ databases">
        <title>Paracoccus drimophilus sp. nov., a novel bacterium from corn roots in Hunan.</title>
        <authorList>
            <person name="Li X."/>
        </authorList>
    </citation>
    <scope>NUCLEOTIDE SEQUENCE [LARGE SCALE GENOMIC DNA]</scope>
    <source>
        <strain evidence="3 4">NGMCC 1.201697</strain>
    </source>
</reference>
<dbReference type="InterPro" id="IPR042099">
    <property type="entry name" value="ANL_N_sf"/>
</dbReference>
<proteinExistence type="predicted"/>
<dbReference type="InterPro" id="IPR000873">
    <property type="entry name" value="AMP-dep_synth/lig_dom"/>
</dbReference>
<evidence type="ECO:0000259" key="2">
    <source>
        <dbReference type="Pfam" id="PF00501"/>
    </source>
</evidence>
<dbReference type="Pfam" id="PF00501">
    <property type="entry name" value="AMP-binding"/>
    <property type="match status" value="1"/>
</dbReference>
<evidence type="ECO:0000313" key="3">
    <source>
        <dbReference type="EMBL" id="MFH5774777.1"/>
    </source>
</evidence>
<feature type="domain" description="AMP-dependent synthetase/ligase" evidence="2">
    <location>
        <begin position="12"/>
        <end position="270"/>
    </location>
</feature>
<accession>A0ABW7LPI2</accession>
<dbReference type="EMBL" id="JBIMPR010000007">
    <property type="protein sequence ID" value="MFH5774777.1"/>
    <property type="molecule type" value="Genomic_DNA"/>
</dbReference>
<evidence type="ECO:0000256" key="1">
    <source>
        <dbReference type="ARBA" id="ARBA00022598"/>
    </source>
</evidence>
<name>A0ABW7LPI2_9RHOB</name>
<dbReference type="Gene3D" id="3.40.50.12780">
    <property type="entry name" value="N-terminal domain of ligase-like"/>
    <property type="match status" value="1"/>
</dbReference>
<protein>
    <submittedName>
        <fullName evidence="3">AMP-binding protein</fullName>
    </submittedName>
</protein>
<keyword evidence="1" id="KW-0436">Ligase</keyword>
<gene>
    <name evidence="3" type="ORF">ACHFJ0_11055</name>
</gene>
<dbReference type="Proteomes" id="UP001609376">
    <property type="component" value="Unassembled WGS sequence"/>
</dbReference>
<dbReference type="SUPFAM" id="SSF56801">
    <property type="entry name" value="Acetyl-CoA synthetase-like"/>
    <property type="match status" value="1"/>
</dbReference>
<organism evidence="3 4">
    <name type="scientific">Paracoccus broussonetiae subsp. drimophilus</name>
    <dbReference type="NCBI Taxonomy" id="3373869"/>
    <lineage>
        <taxon>Bacteria</taxon>
        <taxon>Pseudomonadati</taxon>
        <taxon>Pseudomonadota</taxon>
        <taxon>Alphaproteobacteria</taxon>
        <taxon>Rhodobacterales</taxon>
        <taxon>Paracoccaceae</taxon>
        <taxon>Paracoccus</taxon>
        <taxon>Paracoccus broussonetiae</taxon>
    </lineage>
</organism>
<dbReference type="PANTHER" id="PTHR43352:SF1">
    <property type="entry name" value="ANTHRANILATE--COA LIGASE"/>
    <property type="match status" value="1"/>
</dbReference>
<sequence length="287" mass="29687">MNLAEEILRAGADLPDRLALSALSLSRADRWSHARLRRAVLGAATGLTEAGLRPGDRLLLPLAQGPYLAVAFLGAIAAGILPAALPPRPDPRDLRDAIAALEPAMILADASLPVPRQPPCRLDPRALAGFESLPAAGFADRDAEAPAYLVFSQGAPLVRRHGSAASLPQIAQNLGLSGQDRLLHVMAADEALSPELGLLAPLASGATVLIPAAGLASAQLPLLASRHGASIIAAPAAILSQMLATDWKPWASLRLALVTDEESPAPALRAAWCGRTGGELRTALRIG</sequence>
<comment type="caution">
    <text evidence="3">The sequence shown here is derived from an EMBL/GenBank/DDBJ whole genome shotgun (WGS) entry which is preliminary data.</text>
</comment>
<dbReference type="RefSeq" id="WP_395133852.1">
    <property type="nucleotide sequence ID" value="NZ_JBIMPR010000007.1"/>
</dbReference>
<evidence type="ECO:0000313" key="4">
    <source>
        <dbReference type="Proteomes" id="UP001609376"/>
    </source>
</evidence>